<evidence type="ECO:0000256" key="1">
    <source>
        <dbReference type="ARBA" id="ARBA00004651"/>
    </source>
</evidence>
<evidence type="ECO:0000256" key="6">
    <source>
        <dbReference type="SAM" id="MobiDB-lite"/>
    </source>
</evidence>
<dbReference type="InterPro" id="IPR010432">
    <property type="entry name" value="RDD"/>
</dbReference>
<keyword evidence="3" id="KW-0812">Transmembrane</keyword>
<accession>A0A4Y3KXC9</accession>
<dbReference type="PANTHER" id="PTHR36115">
    <property type="entry name" value="PROLINE-RICH ANTIGEN HOMOLOG-RELATED"/>
    <property type="match status" value="1"/>
</dbReference>
<dbReference type="PANTHER" id="PTHR36115:SF6">
    <property type="entry name" value="PROLINE-RICH ANTIGEN HOMOLOG"/>
    <property type="match status" value="1"/>
</dbReference>
<gene>
    <name evidence="8" type="ORF">CCE01nite_20150</name>
</gene>
<comment type="caution">
    <text evidence="8">The sequence shown here is derived from an EMBL/GenBank/DDBJ whole genome shotgun (WGS) entry which is preliminary data.</text>
</comment>
<keyword evidence="9" id="KW-1185">Reference proteome</keyword>
<dbReference type="GO" id="GO:0005886">
    <property type="term" value="C:plasma membrane"/>
    <property type="evidence" value="ECO:0007669"/>
    <property type="project" value="UniProtKB-SubCell"/>
</dbReference>
<evidence type="ECO:0000313" key="8">
    <source>
        <dbReference type="EMBL" id="GEA88066.1"/>
    </source>
</evidence>
<keyword evidence="2" id="KW-1003">Cell membrane</keyword>
<feature type="compositionally biased region" description="Gly residues" evidence="6">
    <location>
        <begin position="1"/>
        <end position="11"/>
    </location>
</feature>
<protein>
    <recommendedName>
        <fullName evidence="7">RDD domain-containing protein</fullName>
    </recommendedName>
</protein>
<dbReference type="EMBL" id="BJLR01000017">
    <property type="protein sequence ID" value="GEA88066.1"/>
    <property type="molecule type" value="Genomic_DNA"/>
</dbReference>
<feature type="domain" description="RDD" evidence="7">
    <location>
        <begin position="117"/>
        <end position="248"/>
    </location>
</feature>
<dbReference type="AlphaFoldDB" id="A0A4Y3KXC9"/>
<reference evidence="8" key="1">
    <citation type="submission" date="2019-06" db="EMBL/GenBank/DDBJ databases">
        <title>Whole genome shotgun sequence of Cellulomonas cellasea NBRC 3753.</title>
        <authorList>
            <person name="Hosoyama A."/>
            <person name="Uohara A."/>
            <person name="Ohji S."/>
            <person name="Ichikawa N."/>
        </authorList>
    </citation>
    <scope>NUCLEOTIDE SEQUENCE [LARGE SCALE GENOMIC DNA]</scope>
    <source>
        <strain evidence="8">NBRC 3753</strain>
    </source>
</reference>
<dbReference type="Pfam" id="PF06271">
    <property type="entry name" value="RDD"/>
    <property type="match status" value="1"/>
</dbReference>
<organism evidence="8 9">
    <name type="scientific">Cellulomonas cellasea</name>
    <dbReference type="NCBI Taxonomy" id="43670"/>
    <lineage>
        <taxon>Bacteria</taxon>
        <taxon>Bacillati</taxon>
        <taxon>Actinomycetota</taxon>
        <taxon>Actinomycetes</taxon>
        <taxon>Micrococcales</taxon>
        <taxon>Cellulomonadaceae</taxon>
        <taxon>Cellulomonas</taxon>
    </lineage>
</organism>
<evidence type="ECO:0000313" key="9">
    <source>
        <dbReference type="Proteomes" id="UP000317046"/>
    </source>
</evidence>
<comment type="subcellular location">
    <subcellularLocation>
        <location evidence="1">Cell membrane</location>
        <topology evidence="1">Multi-pass membrane protein</topology>
    </subcellularLocation>
</comment>
<proteinExistence type="predicted"/>
<dbReference type="InterPro" id="IPR051791">
    <property type="entry name" value="Pra-immunoreactive"/>
</dbReference>
<evidence type="ECO:0000256" key="5">
    <source>
        <dbReference type="ARBA" id="ARBA00023136"/>
    </source>
</evidence>
<evidence type="ECO:0000259" key="7">
    <source>
        <dbReference type="Pfam" id="PF06271"/>
    </source>
</evidence>
<feature type="compositionally biased region" description="Basic and acidic residues" evidence="6">
    <location>
        <begin position="20"/>
        <end position="56"/>
    </location>
</feature>
<dbReference type="Proteomes" id="UP000317046">
    <property type="component" value="Unassembled WGS sequence"/>
</dbReference>
<keyword evidence="5" id="KW-0472">Membrane</keyword>
<dbReference type="RefSeq" id="WP_141372278.1">
    <property type="nucleotide sequence ID" value="NZ_BJLR01000017.1"/>
</dbReference>
<feature type="compositionally biased region" description="Low complexity" evidence="6">
    <location>
        <begin position="58"/>
        <end position="67"/>
    </location>
</feature>
<keyword evidence="4" id="KW-1133">Transmembrane helix</keyword>
<evidence type="ECO:0000256" key="3">
    <source>
        <dbReference type="ARBA" id="ARBA00022692"/>
    </source>
</evidence>
<feature type="compositionally biased region" description="Basic and acidic residues" evidence="6">
    <location>
        <begin position="71"/>
        <end position="84"/>
    </location>
</feature>
<sequence length="450" mass="46616">MTTAGGGGATGGRPPTPARADAHPDEPHPDEAHPDEAHPDEAHPDEAHPDEAHPDQPRAPAAGPHAPGSDRATDDVPGPDRDGSRAAPPATGVAIAWPDADGPEARLRWAREGGPRYASWGSRVVAHLLDTAVLGAVTYLTLPVQPVAAPTPAPFFGPADGTAGPAGWTDSPWVVLTVAVLALMQAYVGSTPGKLVLGIAVVRDSDGRPVGLGRTVVRWFAHLLDAIVYVGYLRPAWHPERRTFADSLLSTVVVPRADARTPGWWTGGRARAGVAAAAVGCVAAAVFQLGPATFSSSGTWTSDCMVPGTAGSAGPAAGGSVVVEHGAGSVVRWGVTRRQVERDGWVEVRWERTGAVAAPGAYRLEVARPDGTGARTFQVDVLAAAADGSAELENRGAPIEDFWVEDASVVARFSPTTFEDLGDAWEWTLTSDAGGVVTGPCRGTAERWPA</sequence>
<evidence type="ECO:0000256" key="4">
    <source>
        <dbReference type="ARBA" id="ARBA00022989"/>
    </source>
</evidence>
<name>A0A4Y3KXC9_9CELL</name>
<evidence type="ECO:0000256" key="2">
    <source>
        <dbReference type="ARBA" id="ARBA00022475"/>
    </source>
</evidence>
<feature type="region of interest" description="Disordered" evidence="6">
    <location>
        <begin position="1"/>
        <end position="99"/>
    </location>
</feature>